<dbReference type="AlphaFoldDB" id="A0A3S4ZP82"/>
<accession>A0A3S4ZP82</accession>
<sequence length="72" mass="7611">MCLSTSSQVDVPSLSAALVSDSLAGLQLTSLPTVSQHLNKLLLRLDFNHFYSLAGGILGSIHKTSTPLSEDL</sequence>
<dbReference type="EMBL" id="CAAALY010028450">
    <property type="protein sequence ID" value="VEL16435.1"/>
    <property type="molecule type" value="Genomic_DNA"/>
</dbReference>
<protein>
    <submittedName>
        <fullName evidence="1">Uncharacterized protein</fullName>
    </submittedName>
</protein>
<keyword evidence="2" id="KW-1185">Reference proteome</keyword>
<proteinExistence type="predicted"/>
<name>A0A3S4ZP82_9PLAT</name>
<comment type="caution">
    <text evidence="1">The sequence shown here is derived from an EMBL/GenBank/DDBJ whole genome shotgun (WGS) entry which is preliminary data.</text>
</comment>
<dbReference type="OrthoDB" id="78652at2759"/>
<evidence type="ECO:0000313" key="1">
    <source>
        <dbReference type="EMBL" id="VEL16435.1"/>
    </source>
</evidence>
<evidence type="ECO:0000313" key="2">
    <source>
        <dbReference type="Proteomes" id="UP000784294"/>
    </source>
</evidence>
<gene>
    <name evidence="1" type="ORF">PXEA_LOCUS9875</name>
</gene>
<organism evidence="1 2">
    <name type="scientific">Protopolystoma xenopodis</name>
    <dbReference type="NCBI Taxonomy" id="117903"/>
    <lineage>
        <taxon>Eukaryota</taxon>
        <taxon>Metazoa</taxon>
        <taxon>Spiralia</taxon>
        <taxon>Lophotrochozoa</taxon>
        <taxon>Platyhelminthes</taxon>
        <taxon>Monogenea</taxon>
        <taxon>Polyopisthocotylea</taxon>
        <taxon>Polystomatidea</taxon>
        <taxon>Polystomatidae</taxon>
        <taxon>Protopolystoma</taxon>
    </lineage>
</organism>
<reference evidence="1" key="1">
    <citation type="submission" date="2018-11" db="EMBL/GenBank/DDBJ databases">
        <authorList>
            <consortium name="Pathogen Informatics"/>
        </authorList>
    </citation>
    <scope>NUCLEOTIDE SEQUENCE</scope>
</reference>
<dbReference type="Proteomes" id="UP000784294">
    <property type="component" value="Unassembled WGS sequence"/>
</dbReference>